<protein>
    <submittedName>
        <fullName evidence="4">Peptidoglycan DD-metalloendopeptidase family protein</fullName>
    </submittedName>
</protein>
<dbReference type="Proteomes" id="UP001482513">
    <property type="component" value="Unassembled WGS sequence"/>
</dbReference>
<dbReference type="Pfam" id="PF01551">
    <property type="entry name" value="Peptidase_M23"/>
    <property type="match status" value="1"/>
</dbReference>
<dbReference type="SUPFAM" id="SSF51261">
    <property type="entry name" value="Duplicated hybrid motif"/>
    <property type="match status" value="1"/>
</dbReference>
<keyword evidence="1" id="KW-0732">Signal</keyword>
<evidence type="ECO:0000256" key="2">
    <source>
        <dbReference type="SAM" id="MobiDB-lite"/>
    </source>
</evidence>
<dbReference type="PANTHER" id="PTHR21666">
    <property type="entry name" value="PEPTIDASE-RELATED"/>
    <property type="match status" value="1"/>
</dbReference>
<dbReference type="EMBL" id="JAMPKX010000025">
    <property type="protein sequence ID" value="MEP0950270.1"/>
    <property type="molecule type" value="Genomic_DNA"/>
</dbReference>
<comment type="caution">
    <text evidence="4">The sequence shown here is derived from an EMBL/GenBank/DDBJ whole genome shotgun (WGS) entry which is preliminary data.</text>
</comment>
<dbReference type="InterPro" id="IPR016047">
    <property type="entry name" value="M23ase_b-sheet_dom"/>
</dbReference>
<organism evidence="4 5">
    <name type="scientific">Leptolyngbya subtilissima DQ-A4</name>
    <dbReference type="NCBI Taxonomy" id="2933933"/>
    <lineage>
        <taxon>Bacteria</taxon>
        <taxon>Bacillati</taxon>
        <taxon>Cyanobacteriota</taxon>
        <taxon>Cyanophyceae</taxon>
        <taxon>Leptolyngbyales</taxon>
        <taxon>Leptolyngbyaceae</taxon>
        <taxon>Leptolyngbya group</taxon>
        <taxon>Leptolyngbya</taxon>
    </lineage>
</organism>
<dbReference type="InterPro" id="IPR011055">
    <property type="entry name" value="Dup_hybrid_motif"/>
</dbReference>
<evidence type="ECO:0000313" key="5">
    <source>
        <dbReference type="Proteomes" id="UP001482513"/>
    </source>
</evidence>
<dbReference type="CDD" id="cd12797">
    <property type="entry name" value="M23_peptidase"/>
    <property type="match status" value="1"/>
</dbReference>
<sequence length="463" mass="47350">MGLTQNGLAIAGTPDTPDPSEQEVPVETSADYLKPTNSSSAHRASSPQATLSLPAPSVAQPEFTPQRPSTSAVVTSPPSASSPMFSPVPPPPPAAITVTVPATPTAPTMAESLLKPAIASTPGEVVETEVPAAASTPEPVPAEAPATVVPEAVVPEAIAADESVPAGYNSVFVDPTDYSLGATQAPAARPGGSPNVVFAERSSGCQITVAAGQSSPSAACGASSASASAAQGARAASASQGQGEIRVGPIAVSSQGVRLGSTTIVSREALNEKLRPLNVLRRGNEEYVFPLSVPASISSLFGWRMHPVAQSWRFHSGTDLAAPMGTPVLATRAGRVSVSDFLGGYGLTVIMRHDDDKLESRYAHLSQLAVEAGEWVEQGEVVGLVGSTGTSTGPHLHFELRQLTGEGWVAVDPVEVLEYGVANLLEIIDNPMLALGQGAAKAAETEAGLPTEYPFRPAQPNAS</sequence>
<dbReference type="Gene3D" id="2.70.70.10">
    <property type="entry name" value="Glucose Permease (Domain IIA)"/>
    <property type="match status" value="1"/>
</dbReference>
<evidence type="ECO:0000256" key="1">
    <source>
        <dbReference type="ARBA" id="ARBA00022729"/>
    </source>
</evidence>
<gene>
    <name evidence="4" type="ORF">NC992_25610</name>
</gene>
<feature type="compositionally biased region" description="Low complexity" evidence="2">
    <location>
        <begin position="68"/>
        <end position="85"/>
    </location>
</feature>
<reference evidence="4 5" key="1">
    <citation type="submission" date="2022-04" db="EMBL/GenBank/DDBJ databases">
        <title>Positive selection, recombination, and allopatry shape intraspecific diversity of widespread and dominant cyanobacteria.</title>
        <authorList>
            <person name="Wei J."/>
            <person name="Shu W."/>
            <person name="Hu C."/>
        </authorList>
    </citation>
    <scope>NUCLEOTIDE SEQUENCE [LARGE SCALE GENOMIC DNA]</scope>
    <source>
        <strain evidence="4 5">DQ-A4</strain>
    </source>
</reference>
<feature type="region of interest" description="Disordered" evidence="2">
    <location>
        <begin position="1"/>
        <end position="86"/>
    </location>
</feature>
<evidence type="ECO:0000259" key="3">
    <source>
        <dbReference type="Pfam" id="PF01551"/>
    </source>
</evidence>
<keyword evidence="5" id="KW-1185">Reference proteome</keyword>
<dbReference type="InterPro" id="IPR050570">
    <property type="entry name" value="Cell_wall_metabolism_enzyme"/>
</dbReference>
<proteinExistence type="predicted"/>
<feature type="domain" description="M23ase beta-sheet core" evidence="3">
    <location>
        <begin position="313"/>
        <end position="402"/>
    </location>
</feature>
<name>A0ABV0KCH6_9CYAN</name>
<dbReference type="PANTHER" id="PTHR21666:SF289">
    <property type="entry name" value="L-ALA--D-GLU ENDOPEPTIDASE"/>
    <property type="match status" value="1"/>
</dbReference>
<accession>A0ABV0KCH6</accession>
<feature type="compositionally biased region" description="Polar residues" evidence="2">
    <location>
        <begin position="35"/>
        <end position="51"/>
    </location>
</feature>
<evidence type="ECO:0000313" key="4">
    <source>
        <dbReference type="EMBL" id="MEP0950270.1"/>
    </source>
</evidence>